<protein>
    <submittedName>
        <fullName evidence="8">Family A G protein-coupled receptor-like protein</fullName>
    </submittedName>
</protein>
<evidence type="ECO:0000313" key="9">
    <source>
        <dbReference type="Proteomes" id="UP000308197"/>
    </source>
</evidence>
<dbReference type="EMBL" id="ML211093">
    <property type="protein sequence ID" value="TFK88947.1"/>
    <property type="molecule type" value="Genomic_DNA"/>
</dbReference>
<organism evidence="8 9">
    <name type="scientific">Polyporus arcularius HHB13444</name>
    <dbReference type="NCBI Taxonomy" id="1314778"/>
    <lineage>
        <taxon>Eukaryota</taxon>
        <taxon>Fungi</taxon>
        <taxon>Dikarya</taxon>
        <taxon>Basidiomycota</taxon>
        <taxon>Agaricomycotina</taxon>
        <taxon>Agaricomycetes</taxon>
        <taxon>Polyporales</taxon>
        <taxon>Polyporaceae</taxon>
        <taxon>Polyporus</taxon>
    </lineage>
</organism>
<dbReference type="SUPFAM" id="SSF81321">
    <property type="entry name" value="Family A G protein-coupled receptor-like"/>
    <property type="match status" value="1"/>
</dbReference>
<dbReference type="GO" id="GO:0005783">
    <property type="term" value="C:endoplasmic reticulum"/>
    <property type="evidence" value="ECO:0007669"/>
    <property type="project" value="TreeGrafter"/>
</dbReference>
<keyword evidence="5 7" id="KW-0472">Membrane</keyword>
<dbReference type="Proteomes" id="UP000308197">
    <property type="component" value="Unassembled WGS sequence"/>
</dbReference>
<feature type="transmembrane region" description="Helical" evidence="7">
    <location>
        <begin position="24"/>
        <end position="45"/>
    </location>
</feature>
<keyword evidence="9" id="KW-1185">Reference proteome</keyword>
<dbReference type="FunCoup" id="A0A5C3PIL7">
    <property type="interactions" value="95"/>
</dbReference>
<feature type="transmembrane region" description="Helical" evidence="7">
    <location>
        <begin position="204"/>
        <end position="221"/>
    </location>
</feature>
<feature type="compositionally biased region" description="Low complexity" evidence="6">
    <location>
        <begin position="276"/>
        <end position="307"/>
    </location>
</feature>
<dbReference type="AlphaFoldDB" id="A0A5C3PIL7"/>
<evidence type="ECO:0000256" key="3">
    <source>
        <dbReference type="ARBA" id="ARBA00022692"/>
    </source>
</evidence>
<evidence type="ECO:0000256" key="7">
    <source>
        <dbReference type="SAM" id="Phobius"/>
    </source>
</evidence>
<evidence type="ECO:0000256" key="2">
    <source>
        <dbReference type="ARBA" id="ARBA00008130"/>
    </source>
</evidence>
<dbReference type="InParanoid" id="A0A5C3PIL7"/>
<evidence type="ECO:0000256" key="6">
    <source>
        <dbReference type="SAM" id="MobiDB-lite"/>
    </source>
</evidence>
<dbReference type="GO" id="GO:0005886">
    <property type="term" value="C:plasma membrane"/>
    <property type="evidence" value="ECO:0007669"/>
    <property type="project" value="TreeGrafter"/>
</dbReference>
<dbReference type="InterPro" id="IPR043476">
    <property type="entry name" value="Yro2-like_7TM"/>
</dbReference>
<proteinExistence type="inferred from homology"/>
<keyword evidence="8" id="KW-0675">Receptor</keyword>
<dbReference type="PRINTS" id="PR00251">
    <property type="entry name" value="BACTRLOPSIN"/>
</dbReference>
<evidence type="ECO:0000256" key="1">
    <source>
        <dbReference type="ARBA" id="ARBA00004141"/>
    </source>
</evidence>
<dbReference type="PANTHER" id="PTHR28286">
    <property type="match status" value="1"/>
</dbReference>
<evidence type="ECO:0000256" key="5">
    <source>
        <dbReference type="ARBA" id="ARBA00023136"/>
    </source>
</evidence>
<dbReference type="InterPro" id="IPR001425">
    <property type="entry name" value="Arc/bac/fun_rhodopsins"/>
</dbReference>
<evidence type="ECO:0000313" key="8">
    <source>
        <dbReference type="EMBL" id="TFK88947.1"/>
    </source>
</evidence>
<keyword evidence="3 7" id="KW-0812">Transmembrane</keyword>
<keyword evidence="4 7" id="KW-1133">Transmembrane helix</keyword>
<comment type="similarity">
    <text evidence="2">Belongs to the archaeal/bacterial/fungal opsin family.</text>
</comment>
<dbReference type="PANTHER" id="PTHR28286:SF1">
    <property type="entry name" value="30 KDA HEAT SHOCK PROTEIN-RELATED"/>
    <property type="match status" value="1"/>
</dbReference>
<name>A0A5C3PIL7_9APHY</name>
<gene>
    <name evidence="8" type="ORF">K466DRAFT_575092</name>
</gene>
<dbReference type="Gene3D" id="1.20.1070.10">
    <property type="entry name" value="Rhodopsin 7-helix transmembrane proteins"/>
    <property type="match status" value="1"/>
</dbReference>
<feature type="transmembrane region" description="Helical" evidence="7">
    <location>
        <begin position="233"/>
        <end position="253"/>
    </location>
</feature>
<reference evidence="8 9" key="1">
    <citation type="journal article" date="2019" name="Nat. Ecol. Evol.">
        <title>Megaphylogeny resolves global patterns of mushroom evolution.</title>
        <authorList>
            <person name="Varga T."/>
            <person name="Krizsan K."/>
            <person name="Foldi C."/>
            <person name="Dima B."/>
            <person name="Sanchez-Garcia M."/>
            <person name="Sanchez-Ramirez S."/>
            <person name="Szollosi G.J."/>
            <person name="Szarkandi J.G."/>
            <person name="Papp V."/>
            <person name="Albert L."/>
            <person name="Andreopoulos W."/>
            <person name="Angelini C."/>
            <person name="Antonin V."/>
            <person name="Barry K.W."/>
            <person name="Bougher N.L."/>
            <person name="Buchanan P."/>
            <person name="Buyck B."/>
            <person name="Bense V."/>
            <person name="Catcheside P."/>
            <person name="Chovatia M."/>
            <person name="Cooper J."/>
            <person name="Damon W."/>
            <person name="Desjardin D."/>
            <person name="Finy P."/>
            <person name="Geml J."/>
            <person name="Haridas S."/>
            <person name="Hughes K."/>
            <person name="Justo A."/>
            <person name="Karasinski D."/>
            <person name="Kautmanova I."/>
            <person name="Kiss B."/>
            <person name="Kocsube S."/>
            <person name="Kotiranta H."/>
            <person name="LaButti K.M."/>
            <person name="Lechner B.E."/>
            <person name="Liimatainen K."/>
            <person name="Lipzen A."/>
            <person name="Lukacs Z."/>
            <person name="Mihaltcheva S."/>
            <person name="Morgado L.N."/>
            <person name="Niskanen T."/>
            <person name="Noordeloos M.E."/>
            <person name="Ohm R.A."/>
            <person name="Ortiz-Santana B."/>
            <person name="Ovrebo C."/>
            <person name="Racz N."/>
            <person name="Riley R."/>
            <person name="Savchenko A."/>
            <person name="Shiryaev A."/>
            <person name="Soop K."/>
            <person name="Spirin V."/>
            <person name="Szebenyi C."/>
            <person name="Tomsovsky M."/>
            <person name="Tulloss R.E."/>
            <person name="Uehling J."/>
            <person name="Grigoriev I.V."/>
            <person name="Vagvolgyi C."/>
            <person name="Papp T."/>
            <person name="Martin F.M."/>
            <person name="Miettinen O."/>
            <person name="Hibbett D.S."/>
            <person name="Nagy L.G."/>
        </authorList>
    </citation>
    <scope>NUCLEOTIDE SEQUENCE [LARGE SCALE GENOMIC DNA]</scope>
    <source>
        <strain evidence="8 9">HHB13444</strain>
    </source>
</reference>
<sequence>MSNDALDSNPPNADYHLSNHGSDWLWAVFALFGLSLLAVIGWTFATRRGTRLFHQIAIVVLLTGAISYFSMASDLGATPVPVEFRGNGTRQIWFVRYIQWFITLPLLLLGLLLAIGLPLSDILTTLFMAIVLVVTGLVGALVPSTYKWGYYVFGLVALFYIWYVLLWHGHRTTFAAGDRTTFAAGDRTTFAPGDRARSGHRLSAYYLSFLLMLYPIAWACSEGGNVISVTSEMIWYGILDLLAGPVFLFWFLFKLRGVDHSTFGSQSGKYTDSNMAPGATTTAQRAGAGPASTANGVGAGPANGATTSPVMGAGSGTYPPSAAHGAQDALAV</sequence>
<feature type="transmembrane region" description="Helical" evidence="7">
    <location>
        <begin position="52"/>
        <end position="72"/>
    </location>
</feature>
<feature type="transmembrane region" description="Helical" evidence="7">
    <location>
        <begin position="122"/>
        <end position="142"/>
    </location>
</feature>
<dbReference type="CDD" id="cd15239">
    <property type="entry name" value="7tm_YRO2_fungal-like"/>
    <property type="match status" value="1"/>
</dbReference>
<dbReference type="SMART" id="SM01021">
    <property type="entry name" value="Bac_rhodopsin"/>
    <property type="match status" value="1"/>
</dbReference>
<feature type="region of interest" description="Disordered" evidence="6">
    <location>
        <begin position="269"/>
        <end position="332"/>
    </location>
</feature>
<evidence type="ECO:0000256" key="4">
    <source>
        <dbReference type="ARBA" id="ARBA00022989"/>
    </source>
</evidence>
<feature type="transmembrane region" description="Helical" evidence="7">
    <location>
        <begin position="92"/>
        <end position="115"/>
    </location>
</feature>
<comment type="subcellular location">
    <subcellularLocation>
        <location evidence="1">Membrane</location>
        <topology evidence="1">Multi-pass membrane protein</topology>
    </subcellularLocation>
</comment>
<feature type="transmembrane region" description="Helical" evidence="7">
    <location>
        <begin position="148"/>
        <end position="166"/>
    </location>
</feature>
<dbReference type="Pfam" id="PF01036">
    <property type="entry name" value="Bac_rhodopsin"/>
    <property type="match status" value="1"/>
</dbReference>
<accession>A0A5C3PIL7</accession>